<comment type="subcellular location">
    <subcellularLocation>
        <location evidence="1">Cell membrane</location>
        <topology evidence="1">Multi-pass membrane protein</topology>
    </subcellularLocation>
</comment>
<feature type="transmembrane region" description="Helical" evidence="7">
    <location>
        <begin position="136"/>
        <end position="157"/>
    </location>
</feature>
<dbReference type="Proteomes" id="UP001241748">
    <property type="component" value="Unassembled WGS sequence"/>
</dbReference>
<dbReference type="InterPro" id="IPR004841">
    <property type="entry name" value="AA-permease/SLC12A_dom"/>
</dbReference>
<comment type="caution">
    <text evidence="9">The sequence shown here is derived from an EMBL/GenBank/DDBJ whole genome shotgun (WGS) entry which is preliminary data.</text>
</comment>
<feature type="transmembrane region" description="Helical" evidence="7">
    <location>
        <begin position="370"/>
        <end position="391"/>
    </location>
</feature>
<feature type="transmembrane region" description="Helical" evidence="7">
    <location>
        <begin position="23"/>
        <end position="44"/>
    </location>
</feature>
<organism evidence="9 10">
    <name type="scientific">Neobacillus driksii</name>
    <dbReference type="NCBI Taxonomy" id="3035913"/>
    <lineage>
        <taxon>Bacteria</taxon>
        <taxon>Bacillati</taxon>
        <taxon>Bacillota</taxon>
        <taxon>Bacilli</taxon>
        <taxon>Bacillales</taxon>
        <taxon>Bacillaceae</taxon>
        <taxon>Neobacillus</taxon>
    </lineage>
</organism>
<name>A0ABV4YTE3_9BACI</name>
<keyword evidence="3 7" id="KW-0812">Transmembrane</keyword>
<evidence type="ECO:0000256" key="3">
    <source>
        <dbReference type="ARBA" id="ARBA00022692"/>
    </source>
</evidence>
<feature type="transmembrane region" description="Helical" evidence="7">
    <location>
        <begin position="344"/>
        <end position="364"/>
    </location>
</feature>
<evidence type="ECO:0000313" key="10">
    <source>
        <dbReference type="Proteomes" id="UP001241748"/>
    </source>
</evidence>
<evidence type="ECO:0000256" key="6">
    <source>
        <dbReference type="ARBA" id="ARBA00023136"/>
    </source>
</evidence>
<accession>A0ABV4YTE3</accession>
<dbReference type="Gene3D" id="1.20.1740.10">
    <property type="entry name" value="Amino acid/polyamine transporter I"/>
    <property type="match status" value="1"/>
</dbReference>
<protein>
    <submittedName>
        <fullName evidence="9">Amino acid permease</fullName>
    </submittedName>
</protein>
<evidence type="ECO:0000259" key="8">
    <source>
        <dbReference type="Pfam" id="PF00324"/>
    </source>
</evidence>
<keyword evidence="4" id="KW-0029">Amino-acid transport</keyword>
<dbReference type="PANTHER" id="PTHR43495">
    <property type="entry name" value="GABA PERMEASE"/>
    <property type="match status" value="1"/>
</dbReference>
<dbReference type="PANTHER" id="PTHR43495:SF5">
    <property type="entry name" value="GAMMA-AMINOBUTYRIC ACID PERMEASE"/>
    <property type="match status" value="1"/>
</dbReference>
<keyword evidence="2" id="KW-0813">Transport</keyword>
<dbReference type="RefSeq" id="WP_306073273.1">
    <property type="nucleotide sequence ID" value="NZ_JAROBZ020000001.1"/>
</dbReference>
<reference evidence="9 10" key="1">
    <citation type="submission" date="2024-05" db="EMBL/GenBank/DDBJ databases">
        <authorList>
            <person name="Venkateswaran K."/>
        </authorList>
    </citation>
    <scope>NUCLEOTIDE SEQUENCE [LARGE SCALE GENOMIC DNA]</scope>
    <source>
        <strain evidence="9 10">179-C4-2-HS</strain>
    </source>
</reference>
<gene>
    <name evidence="9" type="ORF">P5G62_013550</name>
</gene>
<keyword evidence="10" id="KW-1185">Reference proteome</keyword>
<keyword evidence="5 7" id="KW-1133">Transmembrane helix</keyword>
<keyword evidence="6 7" id="KW-0472">Membrane</keyword>
<feature type="transmembrane region" description="Helical" evidence="7">
    <location>
        <begin position="169"/>
        <end position="189"/>
    </location>
</feature>
<evidence type="ECO:0000256" key="5">
    <source>
        <dbReference type="ARBA" id="ARBA00022989"/>
    </source>
</evidence>
<feature type="transmembrane region" description="Helical" evidence="7">
    <location>
        <begin position="248"/>
        <end position="270"/>
    </location>
</feature>
<evidence type="ECO:0000256" key="7">
    <source>
        <dbReference type="SAM" id="Phobius"/>
    </source>
</evidence>
<feature type="transmembrane region" description="Helical" evidence="7">
    <location>
        <begin position="209"/>
        <end position="236"/>
    </location>
</feature>
<evidence type="ECO:0000256" key="1">
    <source>
        <dbReference type="ARBA" id="ARBA00004651"/>
    </source>
</evidence>
<feature type="domain" description="Amino acid permease/ SLC12A" evidence="8">
    <location>
        <begin position="28"/>
        <end position="395"/>
    </location>
</feature>
<dbReference type="PIRSF" id="PIRSF006060">
    <property type="entry name" value="AA_transporter"/>
    <property type="match status" value="1"/>
</dbReference>
<feature type="transmembrane region" description="Helical" evidence="7">
    <location>
        <begin position="403"/>
        <end position="421"/>
    </location>
</feature>
<evidence type="ECO:0000313" key="9">
    <source>
        <dbReference type="EMBL" id="MFB3168137.1"/>
    </source>
</evidence>
<feature type="transmembrane region" description="Helical" evidence="7">
    <location>
        <begin position="290"/>
        <end position="323"/>
    </location>
</feature>
<evidence type="ECO:0000256" key="4">
    <source>
        <dbReference type="ARBA" id="ARBA00022970"/>
    </source>
</evidence>
<dbReference type="Pfam" id="PF00324">
    <property type="entry name" value="AA_permease"/>
    <property type="match status" value="1"/>
</dbReference>
<dbReference type="EMBL" id="JAROBZ020000001">
    <property type="protein sequence ID" value="MFB3168137.1"/>
    <property type="molecule type" value="Genomic_DNA"/>
</dbReference>
<sequence>MDYFTCTSGVGDQSSKGDSKGQLLWWQLSLIGIGCTIGTGYFLGSGIGIKITGPSMVFSFILAAIGTYIVFHFLAKMTSEDPQEGSFCYYAGKAYGRWAGFSCGWNYWSSKILIMGSQLTALSILARFWFPNVPLWIFASGYAVLAIIVVLLGSQGFNKVENILAITKTAAILMFIILACAALIGLIHGKTAGQPGIPTTIDTIFPEGYRAFWCSLIYAFYAYGGIETIGLLSMQLKKKEDAPKSGKVMLIVLTIIYVISIILAISMVSYQSINQKESPFVTAMSAYNLAFFPHVFNGAIIIAGFSTMTASLFAVTNLLVTLAKDGDAPKIFGKELTKLKNLPLPSLALATLGLLGSIITALLLPGKIYGYITTAAGILQMYNWAFIIISALKILEIKRGDKVLSSIGLLLLLSAITGTIFEETIRFGFFVSVMLVAIIGIVTMIMNKKWKKSEKKKGKVTGLKGILE</sequence>
<proteinExistence type="predicted"/>
<feature type="transmembrane region" description="Helical" evidence="7">
    <location>
        <begin position="427"/>
        <end position="447"/>
    </location>
</feature>
<evidence type="ECO:0000256" key="2">
    <source>
        <dbReference type="ARBA" id="ARBA00022448"/>
    </source>
</evidence>
<feature type="transmembrane region" description="Helical" evidence="7">
    <location>
        <begin position="56"/>
        <end position="75"/>
    </location>
</feature>